<dbReference type="InterPro" id="IPR013497">
    <property type="entry name" value="Topo_IA_cen"/>
</dbReference>
<dbReference type="GO" id="GO:0003917">
    <property type="term" value="F:DNA topoisomerase type I (single strand cut, ATP-independent) activity"/>
    <property type="evidence" value="ECO:0007669"/>
    <property type="project" value="UniProtKB-EC"/>
</dbReference>
<dbReference type="InterPro" id="IPR023405">
    <property type="entry name" value="Topo_IA_core_domain"/>
</dbReference>
<dbReference type="InterPro" id="IPR003602">
    <property type="entry name" value="Topo_IA_DNA-bd_dom"/>
</dbReference>
<dbReference type="EMBL" id="DRUB01000081">
    <property type="protein sequence ID" value="HHR96077.1"/>
    <property type="molecule type" value="Genomic_DNA"/>
</dbReference>
<keyword evidence="6" id="KW-0862">Zinc</keyword>
<dbReference type="InterPro" id="IPR006171">
    <property type="entry name" value="TOPRIM_dom"/>
</dbReference>
<evidence type="ECO:0000256" key="6">
    <source>
        <dbReference type="ARBA" id="ARBA00022833"/>
    </source>
</evidence>
<dbReference type="Gene3D" id="3.40.50.140">
    <property type="match status" value="1"/>
</dbReference>
<dbReference type="EC" id="5.6.2.1" evidence="4"/>
<dbReference type="PRINTS" id="PR00417">
    <property type="entry name" value="PRTPISMRASEI"/>
</dbReference>
<dbReference type="SUPFAM" id="SSF56712">
    <property type="entry name" value="Prokaryotic type I DNA topoisomerase"/>
    <property type="match status" value="1"/>
</dbReference>
<accession>A0A7C5YZC0</accession>
<comment type="similarity">
    <text evidence="3">Belongs to the type IA topoisomerase family.</text>
</comment>
<evidence type="ECO:0000256" key="3">
    <source>
        <dbReference type="ARBA" id="ARBA00009446"/>
    </source>
</evidence>
<proteinExistence type="inferred from homology"/>
<dbReference type="InterPro" id="IPR023406">
    <property type="entry name" value="Topo_IA_AS"/>
</dbReference>
<dbReference type="Pfam" id="PF01131">
    <property type="entry name" value="Topoisom_bac"/>
    <property type="match status" value="1"/>
</dbReference>
<evidence type="ECO:0000259" key="10">
    <source>
        <dbReference type="PROSITE" id="PS50880"/>
    </source>
</evidence>
<dbReference type="PANTHER" id="PTHR11390">
    <property type="entry name" value="PROKARYOTIC DNA TOPOISOMERASE"/>
    <property type="match status" value="1"/>
</dbReference>
<evidence type="ECO:0000313" key="13">
    <source>
        <dbReference type="EMBL" id="HHR96440.1"/>
    </source>
</evidence>
<dbReference type="SMART" id="SM00437">
    <property type="entry name" value="TOP1Ac"/>
    <property type="match status" value="1"/>
</dbReference>
<gene>
    <name evidence="12" type="ORF">ENL47_04520</name>
    <name evidence="13" type="ORF">ENL47_06445</name>
</gene>
<dbReference type="AlphaFoldDB" id="A0A7C5YZC0"/>
<dbReference type="CDD" id="cd00186">
    <property type="entry name" value="TOP1Ac"/>
    <property type="match status" value="1"/>
</dbReference>
<evidence type="ECO:0000256" key="5">
    <source>
        <dbReference type="ARBA" id="ARBA00022723"/>
    </source>
</evidence>
<dbReference type="EMBL" id="DRUB01000124">
    <property type="protein sequence ID" value="HHR96440.1"/>
    <property type="molecule type" value="Genomic_DNA"/>
</dbReference>
<dbReference type="PROSITE" id="PS00396">
    <property type="entry name" value="TOPO_IA_1"/>
    <property type="match status" value="1"/>
</dbReference>
<dbReference type="GO" id="GO:0003677">
    <property type="term" value="F:DNA binding"/>
    <property type="evidence" value="ECO:0007669"/>
    <property type="project" value="UniProtKB-KW"/>
</dbReference>
<evidence type="ECO:0000256" key="7">
    <source>
        <dbReference type="ARBA" id="ARBA00023029"/>
    </source>
</evidence>
<dbReference type="PANTHER" id="PTHR11390:SF26">
    <property type="entry name" value="DNA TOPOISOMERASE 1"/>
    <property type="match status" value="1"/>
</dbReference>
<feature type="domain" description="Toprim" evidence="10">
    <location>
        <begin position="8"/>
        <end position="141"/>
    </location>
</feature>
<protein>
    <recommendedName>
        <fullName evidence="4">DNA topoisomerase</fullName>
        <ecNumber evidence="4">5.6.2.1</ecNumber>
    </recommendedName>
</protein>
<dbReference type="Gene3D" id="1.10.460.10">
    <property type="entry name" value="Topoisomerase I, domain 2"/>
    <property type="match status" value="1"/>
</dbReference>
<dbReference type="PROSITE" id="PS50880">
    <property type="entry name" value="TOPRIM"/>
    <property type="match status" value="1"/>
</dbReference>
<evidence type="ECO:0000256" key="2">
    <source>
        <dbReference type="ARBA" id="ARBA00001946"/>
    </source>
</evidence>
<evidence type="ECO:0000256" key="1">
    <source>
        <dbReference type="ARBA" id="ARBA00000213"/>
    </source>
</evidence>
<comment type="caution">
    <text evidence="12">The sequence shown here is derived from an EMBL/GenBank/DDBJ whole genome shotgun (WGS) entry which is preliminary data.</text>
</comment>
<keyword evidence="5" id="KW-0479">Metal-binding</keyword>
<evidence type="ECO:0000259" key="11">
    <source>
        <dbReference type="PROSITE" id="PS52039"/>
    </source>
</evidence>
<dbReference type="SMART" id="SM00436">
    <property type="entry name" value="TOP1Bc"/>
    <property type="match status" value="1"/>
</dbReference>
<dbReference type="InterPro" id="IPR000380">
    <property type="entry name" value="Topo_IA"/>
</dbReference>
<dbReference type="NCBIfam" id="TIGR01057">
    <property type="entry name" value="topA_arch"/>
    <property type="match status" value="1"/>
</dbReference>
<comment type="catalytic activity">
    <reaction evidence="1">
        <text>ATP-independent breakage of single-stranded DNA, followed by passage and rejoining.</text>
        <dbReference type="EC" id="5.6.2.1"/>
    </reaction>
</comment>
<dbReference type="GO" id="GO:0046872">
    <property type="term" value="F:metal ion binding"/>
    <property type="evidence" value="ECO:0007669"/>
    <property type="project" value="UniProtKB-KW"/>
</dbReference>
<dbReference type="InterPro" id="IPR005739">
    <property type="entry name" value="TopoI_arch"/>
</dbReference>
<dbReference type="InterPro" id="IPR013825">
    <property type="entry name" value="Topo_IA_cen_sub2"/>
</dbReference>
<dbReference type="NCBIfam" id="NF004438">
    <property type="entry name" value="PRK05776.1"/>
    <property type="match status" value="1"/>
</dbReference>
<keyword evidence="7" id="KW-0799">Topoisomerase</keyword>
<keyword evidence="9 12" id="KW-0413">Isomerase</keyword>
<sequence length="680" mass="80233">MYGLPHRYILIIAEKPKAAEKIANALGKAVKRRVFNIPIWIVHHMEKTYVVASAAGHLYTLDTDEKGYPVFNYKWVPRYLIDKGARHTYKFLKVLDVLFERASEYINACDYDIEGSLIGYMIIKNLGDIKKAKRAKFSSLTRQEIVKAFNDLLPMDFEMIEAGYCRHVLDWLWGINISRILIDLYFKAFQSRRILSAGRVQTPTLAYAVDVALQRKLHIPLPLIYPLVWININGKEYKLNFIDKFFTSLDTAKHYIENVKKNPYAKIIDVEIKTVELRPPHPFNLSDLQSEAYRIYRFTPYKTQKLAEDLYLEALISYPRTNSQKLPSTLNNEEILKKLAENPKYKSYVKDLLSETKGILKPNNGFKEDPAHPAIYPTGEKISNKLKENHIKLYELIVRRYLATFSLPARVQYIKIVFEINNLKYAMNGVKVIYNGWLKYYPYVISEKIIPYEELKKDLLLPLKRFKLATKYTYSSKTLNRYTLFKWMEDVGIGTESTRAEIVELLYKRGYLVQKTRNTDVSDIGIMVIYLLKKFVKDLISIDLTKKFESYLEMIKIGKSKCEDIVDEAKEILLQYISNIKTFESDIIEEMYNYVEQKYKRKEKQFNRCLICERKAIHNNFCMFHYLAFKKLNEYYSHWRNLGYEWHDYISKLLKLHHTGAYVKEVCEYLLKNNLKYTDS</sequence>
<dbReference type="FunFam" id="1.10.290.10:FF:000003">
    <property type="entry name" value="DNA topoisomerase"/>
    <property type="match status" value="1"/>
</dbReference>
<dbReference type="Gene3D" id="2.70.20.10">
    <property type="entry name" value="Topoisomerase I, domain 3"/>
    <property type="match status" value="1"/>
</dbReference>
<dbReference type="GO" id="GO:0006310">
    <property type="term" value="P:DNA recombination"/>
    <property type="evidence" value="ECO:0007669"/>
    <property type="project" value="TreeGrafter"/>
</dbReference>
<dbReference type="CDD" id="cd03362">
    <property type="entry name" value="TOPRIM_TopoIA_TopoIII"/>
    <property type="match status" value="1"/>
</dbReference>
<dbReference type="InterPro" id="IPR013824">
    <property type="entry name" value="Topo_IA_cen_sub1"/>
</dbReference>
<evidence type="ECO:0000256" key="9">
    <source>
        <dbReference type="ARBA" id="ARBA00023235"/>
    </source>
</evidence>
<dbReference type="Gene3D" id="1.10.290.10">
    <property type="entry name" value="Topoisomerase I, domain 4"/>
    <property type="match status" value="1"/>
</dbReference>
<organism evidence="12">
    <name type="scientific">Ignisphaera aggregans</name>
    <dbReference type="NCBI Taxonomy" id="334771"/>
    <lineage>
        <taxon>Archaea</taxon>
        <taxon>Thermoproteota</taxon>
        <taxon>Thermoprotei</taxon>
        <taxon>Desulfurococcales</taxon>
        <taxon>Desulfurococcaceae</taxon>
        <taxon>Ignisphaera</taxon>
    </lineage>
</organism>
<dbReference type="PROSITE" id="PS52039">
    <property type="entry name" value="TOPO_IA_2"/>
    <property type="match status" value="1"/>
</dbReference>
<keyword evidence="8" id="KW-0238">DNA-binding</keyword>
<dbReference type="GO" id="GO:0006281">
    <property type="term" value="P:DNA repair"/>
    <property type="evidence" value="ECO:0007669"/>
    <property type="project" value="TreeGrafter"/>
</dbReference>
<comment type="cofactor">
    <cofactor evidence="2">
        <name>Mg(2+)</name>
        <dbReference type="ChEBI" id="CHEBI:18420"/>
    </cofactor>
</comment>
<dbReference type="Pfam" id="PF01751">
    <property type="entry name" value="Toprim"/>
    <property type="match status" value="1"/>
</dbReference>
<evidence type="ECO:0000256" key="8">
    <source>
        <dbReference type="ARBA" id="ARBA00023125"/>
    </source>
</evidence>
<reference evidence="12" key="1">
    <citation type="journal article" date="2020" name="mSystems">
        <title>Genome- and Community-Level Interaction Insights into Carbon Utilization and Element Cycling Functions of Hydrothermarchaeota in Hydrothermal Sediment.</title>
        <authorList>
            <person name="Zhou Z."/>
            <person name="Liu Y."/>
            <person name="Xu W."/>
            <person name="Pan J."/>
            <person name="Luo Z.H."/>
            <person name="Li M."/>
        </authorList>
    </citation>
    <scope>NUCLEOTIDE SEQUENCE [LARGE SCALE GENOMIC DNA]</scope>
    <source>
        <strain evidence="12">SpSt-1</strain>
    </source>
</reference>
<evidence type="ECO:0000313" key="12">
    <source>
        <dbReference type="EMBL" id="HHR96077.1"/>
    </source>
</evidence>
<feature type="domain" description="Topo IA-type catalytic" evidence="11">
    <location>
        <begin position="156"/>
        <end position="577"/>
    </location>
</feature>
<dbReference type="InterPro" id="IPR013826">
    <property type="entry name" value="Topo_IA_cen_sub3"/>
</dbReference>
<name>A0A7C5YZC0_9CREN</name>
<dbReference type="InterPro" id="IPR034144">
    <property type="entry name" value="TOPRIM_TopoIII"/>
</dbReference>
<dbReference type="SMART" id="SM00493">
    <property type="entry name" value="TOPRIM"/>
    <property type="match status" value="1"/>
</dbReference>
<evidence type="ECO:0000256" key="4">
    <source>
        <dbReference type="ARBA" id="ARBA00012891"/>
    </source>
</evidence>
<dbReference type="InterPro" id="IPR003601">
    <property type="entry name" value="Topo_IA_2"/>
</dbReference>
<dbReference type="GO" id="GO:0006265">
    <property type="term" value="P:DNA topological change"/>
    <property type="evidence" value="ECO:0007669"/>
    <property type="project" value="InterPro"/>
</dbReference>